<proteinExistence type="predicted"/>
<feature type="transmembrane region" description="Helical" evidence="1">
    <location>
        <begin position="41"/>
        <end position="59"/>
    </location>
</feature>
<keyword evidence="1" id="KW-0812">Transmembrane</keyword>
<feature type="transmembrane region" description="Helical" evidence="1">
    <location>
        <begin position="90"/>
        <end position="107"/>
    </location>
</feature>
<protein>
    <submittedName>
        <fullName evidence="2">DoxX family membrane protein</fullName>
    </submittedName>
</protein>
<feature type="transmembrane region" description="Helical" evidence="1">
    <location>
        <begin position="66"/>
        <end position="84"/>
    </location>
</feature>
<keyword evidence="3" id="KW-1185">Reference proteome</keyword>
<evidence type="ECO:0000313" key="2">
    <source>
        <dbReference type="EMBL" id="RIX60621.1"/>
    </source>
</evidence>
<evidence type="ECO:0000313" key="3">
    <source>
        <dbReference type="Proteomes" id="UP000266482"/>
    </source>
</evidence>
<dbReference type="Proteomes" id="UP000266482">
    <property type="component" value="Unassembled WGS sequence"/>
</dbReference>
<name>A0A3A1VJJ5_9BACL</name>
<dbReference type="AlphaFoldDB" id="A0A3A1VJJ5"/>
<keyword evidence="1" id="KW-0472">Membrane</keyword>
<keyword evidence="1" id="KW-1133">Transmembrane helix</keyword>
<reference evidence="2 3" key="1">
    <citation type="submission" date="2018-09" db="EMBL/GenBank/DDBJ databases">
        <title>Paenibacillus aracenensis nov. sp. isolated from a cave in southern Spain.</title>
        <authorList>
            <person name="Jurado V."/>
            <person name="Gutierrez-Patricio S."/>
            <person name="Gonzalez-Pimentel J.L."/>
            <person name="Miller A.Z."/>
            <person name="Laiz L."/>
            <person name="Saiz-Jimenez C."/>
        </authorList>
    </citation>
    <scope>NUCLEOTIDE SEQUENCE [LARGE SCALE GENOMIC DNA]</scope>
    <source>
        <strain evidence="2 3">DSM 22867</strain>
    </source>
</reference>
<comment type="caution">
    <text evidence="2">The sequence shown here is derived from an EMBL/GenBank/DDBJ whole genome shotgun (WGS) entry which is preliminary data.</text>
</comment>
<dbReference type="EMBL" id="QXQA01000001">
    <property type="protein sequence ID" value="RIX60621.1"/>
    <property type="molecule type" value="Genomic_DNA"/>
</dbReference>
<sequence length="126" mass="13946">MSRILLGAIFLLAGINGYFVIFELEPFIATSPQAMALLEMDYLLIAEKSIEVICGALLLINRFVPLALAVLTPITGNILLLHLFVDHSLLLLACILSLATAYLLYGYKDHYLRLFDRSAEAFGKSL</sequence>
<accession>A0A3A1VJJ5</accession>
<gene>
    <name evidence="2" type="ORF">D3P08_01790</name>
</gene>
<organism evidence="2 3">
    <name type="scientific">Paenibacillus nanensis</name>
    <dbReference type="NCBI Taxonomy" id="393251"/>
    <lineage>
        <taxon>Bacteria</taxon>
        <taxon>Bacillati</taxon>
        <taxon>Bacillota</taxon>
        <taxon>Bacilli</taxon>
        <taxon>Bacillales</taxon>
        <taxon>Paenibacillaceae</taxon>
        <taxon>Paenibacillus</taxon>
    </lineage>
</organism>
<evidence type="ECO:0000256" key="1">
    <source>
        <dbReference type="SAM" id="Phobius"/>
    </source>
</evidence>
<dbReference type="OrthoDB" id="2893048at2"/>